<dbReference type="InterPro" id="IPR012495">
    <property type="entry name" value="TadE-like_dom"/>
</dbReference>
<keyword evidence="4" id="KW-1185">Reference proteome</keyword>
<evidence type="ECO:0000313" key="4">
    <source>
        <dbReference type="Proteomes" id="UP001183420"/>
    </source>
</evidence>
<dbReference type="Pfam" id="PF07811">
    <property type="entry name" value="TadE"/>
    <property type="match status" value="1"/>
</dbReference>
<protein>
    <submittedName>
        <fullName evidence="3">TadE/TadG family type IV pilus assembly protein</fullName>
    </submittedName>
</protein>
<evidence type="ECO:0000256" key="1">
    <source>
        <dbReference type="SAM" id="Phobius"/>
    </source>
</evidence>
<name>A0ABU2LUX2_9ACTN</name>
<reference evidence="4" key="1">
    <citation type="submission" date="2023-07" db="EMBL/GenBank/DDBJ databases">
        <title>30 novel species of actinomycetes from the DSMZ collection.</title>
        <authorList>
            <person name="Nouioui I."/>
        </authorList>
    </citation>
    <scope>NUCLEOTIDE SEQUENCE [LARGE SCALE GENOMIC DNA]</scope>
    <source>
        <strain evidence="4">DSM 44918</strain>
    </source>
</reference>
<keyword evidence="1" id="KW-0472">Membrane</keyword>
<feature type="domain" description="TadE-like" evidence="2">
    <location>
        <begin position="15"/>
        <end position="57"/>
    </location>
</feature>
<proteinExistence type="predicted"/>
<accession>A0ABU2LUX2</accession>
<sequence>MRDAARRAGGGGDRGVTAVEFAGWVPLLIIVALAAIQLGVAGYAALQAGSAARAAARTAAQEEIADRYEANGRAAISGFLAEGASFDLSACGDEATVTASVPVPSVLPFIQDFGSASRTVTMPCD</sequence>
<evidence type="ECO:0000313" key="3">
    <source>
        <dbReference type="EMBL" id="MDT0320967.1"/>
    </source>
</evidence>
<feature type="transmembrane region" description="Helical" evidence="1">
    <location>
        <begin position="24"/>
        <end position="46"/>
    </location>
</feature>
<organism evidence="3 4">
    <name type="scientific">Streptomyces millisiae</name>
    <dbReference type="NCBI Taxonomy" id="3075542"/>
    <lineage>
        <taxon>Bacteria</taxon>
        <taxon>Bacillati</taxon>
        <taxon>Actinomycetota</taxon>
        <taxon>Actinomycetes</taxon>
        <taxon>Kitasatosporales</taxon>
        <taxon>Streptomycetaceae</taxon>
        <taxon>Streptomyces</taxon>
    </lineage>
</organism>
<evidence type="ECO:0000259" key="2">
    <source>
        <dbReference type="Pfam" id="PF07811"/>
    </source>
</evidence>
<comment type="caution">
    <text evidence="3">The sequence shown here is derived from an EMBL/GenBank/DDBJ whole genome shotgun (WGS) entry which is preliminary data.</text>
</comment>
<keyword evidence="1" id="KW-0812">Transmembrane</keyword>
<dbReference type="EMBL" id="JAVREM010000032">
    <property type="protein sequence ID" value="MDT0320967.1"/>
    <property type="molecule type" value="Genomic_DNA"/>
</dbReference>
<keyword evidence="1" id="KW-1133">Transmembrane helix</keyword>
<dbReference type="RefSeq" id="WP_311601158.1">
    <property type="nucleotide sequence ID" value="NZ_JAVREM010000032.1"/>
</dbReference>
<gene>
    <name evidence="3" type="ORF">RNC47_21785</name>
</gene>
<dbReference type="Proteomes" id="UP001183420">
    <property type="component" value="Unassembled WGS sequence"/>
</dbReference>